<sequence length="1192" mass="135178">MKYKMLTFTRMQMQQRLWMVLFTWMISSVCMAQLGIRKDVLLNNGWRTIANDTNQNAYAGFEKNSFTDRDWKQVKVPHNWDAYEGYRRMKHGNRHGYAWYRKTFTAKKSDKSKRYFLFFEGVGSYATIWLNGKKVGNHKGGRTSFTLDVTNALQNGNNILAVKADHPAMINDLPWLCGGCSEDRGWSEGSQPLGIFRPVHLVETNNVRVEPFGVHIWNDRNISAQFAKLFFETEVKNYGKEKLSMQVVNRFTNHEGKTVFEAKTETAIASGSIGIIKQESPQITNPHLWSTEDPYLYTMTTEVSINGKVMDSLTTPYGIRWIEWPIGKKGTSNQFLLNGKPVFINGTCEYEHNMGKSHAFEHEQIKARVMQIKAAGYNAFRDAHQPHNLLYQEYWDQMGILWWPQFSAHAWYDTPEFKANFKELLKDWVKERRNSPSIILWGLQNESKIPEDFAKECTEMIRALDPTASEQRLVTTCNGGEGTDWNVPQNWTGTYGGNPATYSDDLKRQILVGEYGAWRSLDLHTSGPFDQNGIYSEDRMTQLMEMKVELAESVKDSVAGHFHWLFNTHDNPGRVQGGEAYRELDRIGPVNYKGLFTAWGEPTDAYYMFRANYTPKDKEPMVYIVSHTWPDRWATPGRKDSIIVYSNCDEVELFNDVKSVSLGKRTRNGVGTHFQWDNADIQYNVLYAEGRVAGKVVSRDTIILNHIPRSPHFNDLLKDAKPITAATPGCHYLYRVNCGGPDYIDKNGNLWMADKKRSGTQTWGSLSWTNDFAGLPSFFASQRWSKDPVKGTADWPLFQNFRYGLDRLRYEFPVPAGEYLVELYFSEPWYGTGGGLDCKGWRLFDVAVNGKTVIKDLDIWKEVGHDAALKKTVKVKVTGGLLRIDFPKIASGQAIISAIAISSQNRNTKPAPSVSLIKDFKALSNNAKEWRTKSWLNTGDTVFVDEANAFSALPPILYGAEWIQTSNKAKSATGKNLARFTVDETSDVYIALNERMTNRPAWLKDYADAKKSIETNVPGGSKLNLYARRFAKGDVIDLGTVDAATIYSVFVVPATTIEPAYDLKPTNRYEAETAGLMGAEIAPEPHLNKKYVAVGKGKDQSVEWQINVGVADMYALRFRYINQTGNAVPMQMKLFSADGTLMYQDKLQFTPTSEKWATYDSSTGTTINAGNYKVVLSSLESNQIGVDYLEVQ</sequence>
<dbReference type="Proteomes" id="UP001155483">
    <property type="component" value="Unassembled WGS sequence"/>
</dbReference>
<feature type="domain" description="Glycosyl hydrolases family 2 sugar binding" evidence="6">
    <location>
        <begin position="93"/>
        <end position="203"/>
    </location>
</feature>
<evidence type="ECO:0000256" key="3">
    <source>
        <dbReference type="ARBA" id="ARBA00023295"/>
    </source>
</evidence>
<feature type="domain" description="Glycoside hydrolase family 2 catalytic" evidence="5">
    <location>
        <begin position="332"/>
        <end position="475"/>
    </location>
</feature>
<evidence type="ECO:0000259" key="4">
    <source>
        <dbReference type="Pfam" id="PF00703"/>
    </source>
</evidence>
<dbReference type="Pfam" id="PF02836">
    <property type="entry name" value="Glyco_hydro_2_C"/>
    <property type="match status" value="1"/>
</dbReference>
<dbReference type="Gene3D" id="2.60.120.260">
    <property type="entry name" value="Galactose-binding domain-like"/>
    <property type="match status" value="2"/>
</dbReference>
<evidence type="ECO:0000259" key="8">
    <source>
        <dbReference type="Pfam" id="PF16355"/>
    </source>
</evidence>
<evidence type="ECO:0000313" key="9">
    <source>
        <dbReference type="EMBL" id="MCU7551587.1"/>
    </source>
</evidence>
<dbReference type="InterPro" id="IPR008979">
    <property type="entry name" value="Galactose-bd-like_sf"/>
</dbReference>
<keyword evidence="2" id="KW-0378">Hydrolase</keyword>
<dbReference type="EMBL" id="JAOTIF010000021">
    <property type="protein sequence ID" value="MCU7551587.1"/>
    <property type="molecule type" value="Genomic_DNA"/>
</dbReference>
<dbReference type="InterPro" id="IPR013783">
    <property type="entry name" value="Ig-like_fold"/>
</dbReference>
<reference evidence="9" key="2">
    <citation type="submission" date="2023-04" db="EMBL/GenBank/DDBJ databases">
        <title>Paracnuella aquatica gen. nov., sp. nov., a member of the family Chitinophagaceae isolated from a hot spring.</title>
        <authorList>
            <person name="Wang C."/>
        </authorList>
    </citation>
    <scope>NUCLEOTIDE SEQUENCE</scope>
    <source>
        <strain evidence="9">LB-8</strain>
    </source>
</reference>
<evidence type="ECO:0000259" key="6">
    <source>
        <dbReference type="Pfam" id="PF02837"/>
    </source>
</evidence>
<dbReference type="InterPro" id="IPR032311">
    <property type="entry name" value="DUF4982"/>
</dbReference>
<organism evidence="9 10">
    <name type="scientific">Paraflavisolibacter caeni</name>
    <dbReference type="NCBI Taxonomy" id="2982496"/>
    <lineage>
        <taxon>Bacteria</taxon>
        <taxon>Pseudomonadati</taxon>
        <taxon>Bacteroidota</taxon>
        <taxon>Chitinophagia</taxon>
        <taxon>Chitinophagales</taxon>
        <taxon>Chitinophagaceae</taxon>
        <taxon>Paraflavisolibacter</taxon>
    </lineage>
</organism>
<dbReference type="Pfam" id="PF02837">
    <property type="entry name" value="Glyco_hydro_2_N"/>
    <property type="match status" value="1"/>
</dbReference>
<evidence type="ECO:0000259" key="5">
    <source>
        <dbReference type="Pfam" id="PF02836"/>
    </source>
</evidence>
<dbReference type="AlphaFoldDB" id="A0A9X3BIL6"/>
<name>A0A9X3BIL6_9BACT</name>
<protein>
    <submittedName>
        <fullName evidence="9">Malectin domain-containing carbohydrate-binding protein</fullName>
    </submittedName>
</protein>
<dbReference type="GO" id="GO:0005975">
    <property type="term" value="P:carbohydrate metabolic process"/>
    <property type="evidence" value="ECO:0007669"/>
    <property type="project" value="InterPro"/>
</dbReference>
<dbReference type="PANTHER" id="PTHR42732">
    <property type="entry name" value="BETA-GALACTOSIDASE"/>
    <property type="match status" value="1"/>
</dbReference>
<dbReference type="InterPro" id="IPR017853">
    <property type="entry name" value="GH"/>
</dbReference>
<keyword evidence="10" id="KW-1185">Reference proteome</keyword>
<comment type="similarity">
    <text evidence="1">Belongs to the glycosyl hydrolase 2 family.</text>
</comment>
<dbReference type="InterPro" id="IPR051913">
    <property type="entry name" value="GH2_Domain-Containing"/>
</dbReference>
<dbReference type="Pfam" id="PF00703">
    <property type="entry name" value="Glyco_hydro_2"/>
    <property type="match status" value="1"/>
</dbReference>
<evidence type="ECO:0000259" key="7">
    <source>
        <dbReference type="Pfam" id="PF11721"/>
    </source>
</evidence>
<dbReference type="SUPFAM" id="SSF49785">
    <property type="entry name" value="Galactose-binding domain-like"/>
    <property type="match status" value="3"/>
</dbReference>
<dbReference type="SUPFAM" id="SSF51445">
    <property type="entry name" value="(Trans)glycosidases"/>
    <property type="match status" value="1"/>
</dbReference>
<dbReference type="Pfam" id="PF11721">
    <property type="entry name" value="Malectin"/>
    <property type="match status" value="1"/>
</dbReference>
<dbReference type="InterPro" id="IPR006102">
    <property type="entry name" value="Ig-like_GH2"/>
</dbReference>
<dbReference type="Gene3D" id="2.60.120.430">
    <property type="entry name" value="Galactose-binding lectin"/>
    <property type="match status" value="1"/>
</dbReference>
<feature type="domain" description="Malectin" evidence="7">
    <location>
        <begin position="733"/>
        <end position="899"/>
    </location>
</feature>
<dbReference type="GO" id="GO:0004553">
    <property type="term" value="F:hydrolase activity, hydrolyzing O-glycosyl compounds"/>
    <property type="evidence" value="ECO:0007669"/>
    <property type="project" value="InterPro"/>
</dbReference>
<dbReference type="InterPro" id="IPR006104">
    <property type="entry name" value="Glyco_hydro_2_N"/>
</dbReference>
<comment type="caution">
    <text evidence="9">The sequence shown here is derived from an EMBL/GenBank/DDBJ whole genome shotgun (WGS) entry which is preliminary data.</text>
</comment>
<evidence type="ECO:0000313" key="10">
    <source>
        <dbReference type="Proteomes" id="UP001155483"/>
    </source>
</evidence>
<feature type="domain" description="Glycoside hydrolase family 2 immunoglobulin-like beta-sandwich" evidence="4">
    <location>
        <begin position="222"/>
        <end position="320"/>
    </location>
</feature>
<dbReference type="InterPro" id="IPR006103">
    <property type="entry name" value="Glyco_hydro_2_cat"/>
</dbReference>
<reference evidence="9" key="1">
    <citation type="submission" date="2022-09" db="EMBL/GenBank/DDBJ databases">
        <authorList>
            <person name="Yuan C."/>
            <person name="Ke Z."/>
        </authorList>
    </citation>
    <scope>NUCLEOTIDE SEQUENCE</scope>
    <source>
        <strain evidence="9">LB-8</strain>
    </source>
</reference>
<evidence type="ECO:0000256" key="1">
    <source>
        <dbReference type="ARBA" id="ARBA00007401"/>
    </source>
</evidence>
<dbReference type="RefSeq" id="WP_279299023.1">
    <property type="nucleotide sequence ID" value="NZ_JAOTIF010000021.1"/>
</dbReference>
<dbReference type="InterPro" id="IPR036156">
    <property type="entry name" value="Beta-gal/glucu_dom_sf"/>
</dbReference>
<dbReference type="Gene3D" id="3.20.20.80">
    <property type="entry name" value="Glycosidases"/>
    <property type="match status" value="1"/>
</dbReference>
<dbReference type="InterPro" id="IPR021720">
    <property type="entry name" value="Malectin_dom"/>
</dbReference>
<evidence type="ECO:0000256" key="2">
    <source>
        <dbReference type="ARBA" id="ARBA00022801"/>
    </source>
</evidence>
<dbReference type="SUPFAM" id="SSF49303">
    <property type="entry name" value="beta-Galactosidase/glucuronidase domain"/>
    <property type="match status" value="1"/>
</dbReference>
<dbReference type="InterPro" id="IPR006101">
    <property type="entry name" value="Glyco_hydro_2"/>
</dbReference>
<gene>
    <name evidence="9" type="ORF">OCK74_20870</name>
</gene>
<dbReference type="Gene3D" id="2.60.40.10">
    <property type="entry name" value="Immunoglobulins"/>
    <property type="match status" value="2"/>
</dbReference>
<feature type="domain" description="DUF4982" evidence="8">
    <location>
        <begin position="637"/>
        <end position="697"/>
    </location>
</feature>
<proteinExistence type="inferred from homology"/>
<dbReference type="Pfam" id="PF16355">
    <property type="entry name" value="DUF4982"/>
    <property type="match status" value="1"/>
</dbReference>
<dbReference type="PANTHER" id="PTHR42732:SF1">
    <property type="entry name" value="BETA-MANNOSIDASE"/>
    <property type="match status" value="1"/>
</dbReference>
<accession>A0A9X3BIL6</accession>
<keyword evidence="3" id="KW-0326">Glycosidase</keyword>
<dbReference type="PRINTS" id="PR00132">
    <property type="entry name" value="GLHYDRLASE2"/>
</dbReference>